<comment type="caution">
    <text evidence="1">The sequence shown here is derived from an EMBL/GenBank/DDBJ whole genome shotgun (WGS) entry which is preliminary data.</text>
</comment>
<proteinExistence type="predicted"/>
<keyword evidence="2" id="KW-1185">Reference proteome</keyword>
<protein>
    <submittedName>
        <fullName evidence="1">31737_t:CDS:1</fullName>
    </submittedName>
</protein>
<dbReference type="Proteomes" id="UP000789920">
    <property type="component" value="Unassembled WGS sequence"/>
</dbReference>
<accession>A0ACA9KUV0</accession>
<organism evidence="1 2">
    <name type="scientific">Racocetra persica</name>
    <dbReference type="NCBI Taxonomy" id="160502"/>
    <lineage>
        <taxon>Eukaryota</taxon>
        <taxon>Fungi</taxon>
        <taxon>Fungi incertae sedis</taxon>
        <taxon>Mucoromycota</taxon>
        <taxon>Glomeromycotina</taxon>
        <taxon>Glomeromycetes</taxon>
        <taxon>Diversisporales</taxon>
        <taxon>Gigasporaceae</taxon>
        <taxon>Racocetra</taxon>
    </lineage>
</organism>
<gene>
    <name evidence="1" type="ORF">RPERSI_LOCUS1556</name>
</gene>
<reference evidence="1" key="1">
    <citation type="submission" date="2021-06" db="EMBL/GenBank/DDBJ databases">
        <authorList>
            <person name="Kallberg Y."/>
            <person name="Tangrot J."/>
            <person name="Rosling A."/>
        </authorList>
    </citation>
    <scope>NUCLEOTIDE SEQUENCE</scope>
    <source>
        <strain evidence="1">MA461A</strain>
    </source>
</reference>
<name>A0ACA9KUV0_9GLOM</name>
<sequence>SSPYFNSTLSATLPATNNITNVQNSTPSNVTTNNASVTNSRNYSNASGVTHHNYQHHPHNETSIMPPQRTIGMNSQLLTANSYGQGTQANTDYSNNNFIPQRTIYNGAVPSTIHQKSIPRTINTNIHQSPQNSYSRPNSATTSPITSSIAPPLFTQTIAQTLNTDGHGNNTMHLPMFESNNNLSSGPPKSYYSRLPLYDRPFKCDQCPQSFNRNHDLKRHKRIHLAVKPYPCPYCEKQFSRKDALKRHILVKGCNNNSVSKSESLSTNTTGNGQLVTVGESLSNSRRKYDTSPIESYVDNRIP</sequence>
<dbReference type="EMBL" id="CAJVQC010001466">
    <property type="protein sequence ID" value="CAG8494889.1"/>
    <property type="molecule type" value="Genomic_DNA"/>
</dbReference>
<evidence type="ECO:0000313" key="2">
    <source>
        <dbReference type="Proteomes" id="UP000789920"/>
    </source>
</evidence>
<evidence type="ECO:0000313" key="1">
    <source>
        <dbReference type="EMBL" id="CAG8494889.1"/>
    </source>
</evidence>
<feature type="non-terminal residue" evidence="1">
    <location>
        <position position="1"/>
    </location>
</feature>